<dbReference type="RefSeq" id="WP_166694169.1">
    <property type="nucleotide sequence ID" value="NZ_WAEL01000013.1"/>
</dbReference>
<gene>
    <name evidence="2" type="ORF">F7231_26005</name>
</gene>
<feature type="compositionally biased region" description="Polar residues" evidence="1">
    <location>
        <begin position="93"/>
        <end position="104"/>
    </location>
</feature>
<dbReference type="EMBL" id="WAEL01000013">
    <property type="protein sequence ID" value="NID13649.1"/>
    <property type="molecule type" value="Genomic_DNA"/>
</dbReference>
<feature type="compositionally biased region" description="Basic and acidic residues" evidence="1">
    <location>
        <begin position="50"/>
        <end position="61"/>
    </location>
</feature>
<evidence type="ECO:0000313" key="2">
    <source>
        <dbReference type="EMBL" id="NID13649.1"/>
    </source>
</evidence>
<feature type="compositionally biased region" description="Low complexity" evidence="1">
    <location>
        <begin position="67"/>
        <end position="83"/>
    </location>
</feature>
<evidence type="ECO:0000256" key="1">
    <source>
        <dbReference type="SAM" id="MobiDB-lite"/>
    </source>
</evidence>
<evidence type="ECO:0000313" key="3">
    <source>
        <dbReference type="Proteomes" id="UP000606008"/>
    </source>
</evidence>
<organism evidence="2 3">
    <name type="scientific">Fibrivirga algicola</name>
    <dbReference type="NCBI Taxonomy" id="2950420"/>
    <lineage>
        <taxon>Bacteria</taxon>
        <taxon>Pseudomonadati</taxon>
        <taxon>Bacteroidota</taxon>
        <taxon>Cytophagia</taxon>
        <taxon>Cytophagales</taxon>
        <taxon>Spirosomataceae</taxon>
        <taxon>Fibrivirga</taxon>
    </lineage>
</organism>
<dbReference type="Proteomes" id="UP000606008">
    <property type="component" value="Unassembled WGS sequence"/>
</dbReference>
<name>A0ABX0QTX6_9BACT</name>
<protein>
    <submittedName>
        <fullName evidence="2">Uncharacterized protein</fullName>
    </submittedName>
</protein>
<comment type="caution">
    <text evidence="2">The sequence shown here is derived from an EMBL/GenBank/DDBJ whole genome shotgun (WGS) entry which is preliminary data.</text>
</comment>
<feature type="region of interest" description="Disordered" evidence="1">
    <location>
        <begin position="1"/>
        <end position="121"/>
    </location>
</feature>
<reference evidence="3" key="2">
    <citation type="submission" date="2023-07" db="EMBL/GenBank/DDBJ databases">
        <authorList>
            <person name="Jung D.-H."/>
        </authorList>
    </citation>
    <scope>NUCLEOTIDE SEQUENCE [LARGE SCALE GENOMIC DNA]</scope>
    <source>
        <strain evidence="3">JA-25</strain>
    </source>
</reference>
<sequence>MDLDKYRRSAPAQNEEAPIKLSGRQHPDAPALSGSAESIRQKANRYHNFVHQDAEPMKPAEPDMSLPGTSPAPTETTSATAPPINEIAKGNRFKSNSSPTTTLKQPVRLPTSPKKRESSPQTGVKIVYLDSVMREEYIQIAGYLMLKHRVKLTMTAYFCFLHDQAVAQQSDETFLNTLAQFIKRDGGANNY</sequence>
<reference evidence="3" key="1">
    <citation type="submission" date="2019-09" db="EMBL/GenBank/DDBJ databases">
        <authorList>
            <person name="Jung D.-H."/>
        </authorList>
    </citation>
    <scope>NUCLEOTIDE SEQUENCE [LARGE SCALE GENOMIC DNA]</scope>
    <source>
        <strain evidence="3">JA-25</strain>
    </source>
</reference>
<accession>A0ABX0QTX6</accession>
<proteinExistence type="predicted"/>
<keyword evidence="3" id="KW-1185">Reference proteome</keyword>